<gene>
    <name evidence="3" type="ORF">ACFFH7_40120</name>
</gene>
<evidence type="ECO:0000256" key="1">
    <source>
        <dbReference type="ARBA" id="ARBA00022833"/>
    </source>
</evidence>
<dbReference type="EMBL" id="JBHLUD010000014">
    <property type="protein sequence ID" value="MFC0547771.1"/>
    <property type="molecule type" value="Genomic_DNA"/>
</dbReference>
<organism evidence="3 4">
    <name type="scientific">Kutzneria chonburiensis</name>
    <dbReference type="NCBI Taxonomy" id="1483604"/>
    <lineage>
        <taxon>Bacteria</taxon>
        <taxon>Bacillati</taxon>
        <taxon>Actinomycetota</taxon>
        <taxon>Actinomycetes</taxon>
        <taxon>Pseudonocardiales</taxon>
        <taxon>Pseudonocardiaceae</taxon>
        <taxon>Kutzneria</taxon>
    </lineage>
</organism>
<protein>
    <submittedName>
        <fullName evidence="3">PIG-L family deacetylase</fullName>
    </submittedName>
</protein>
<dbReference type="Pfam" id="PF26607">
    <property type="entry name" value="DUF8189"/>
    <property type="match status" value="1"/>
</dbReference>
<reference evidence="3 4" key="1">
    <citation type="submission" date="2024-09" db="EMBL/GenBank/DDBJ databases">
        <authorList>
            <person name="Sun Q."/>
            <person name="Mori K."/>
        </authorList>
    </citation>
    <scope>NUCLEOTIDE SEQUENCE [LARGE SCALE GENOMIC DNA]</scope>
    <source>
        <strain evidence="3 4">TBRC 1432</strain>
    </source>
</reference>
<dbReference type="InterPro" id="IPR024078">
    <property type="entry name" value="LmbE-like_dom_sf"/>
</dbReference>
<dbReference type="Gene3D" id="2.120.10.70">
    <property type="entry name" value="Fucose-specific lectin"/>
    <property type="match status" value="1"/>
</dbReference>
<keyword evidence="1" id="KW-0862">Zinc</keyword>
<dbReference type="Gene3D" id="3.40.50.10320">
    <property type="entry name" value="LmbE-like"/>
    <property type="match status" value="1"/>
</dbReference>
<comment type="caution">
    <text evidence="3">The sequence shown here is derived from an EMBL/GenBank/DDBJ whole genome shotgun (WGS) entry which is preliminary data.</text>
</comment>
<proteinExistence type="predicted"/>
<dbReference type="Proteomes" id="UP001589810">
    <property type="component" value="Unassembled WGS sequence"/>
</dbReference>
<dbReference type="InterPro" id="IPR058502">
    <property type="entry name" value="PLL-like_beta-prop"/>
</dbReference>
<dbReference type="Pfam" id="PF02585">
    <property type="entry name" value="PIG-L"/>
    <property type="match status" value="1"/>
</dbReference>
<evidence type="ECO:0000259" key="2">
    <source>
        <dbReference type="Pfam" id="PF26607"/>
    </source>
</evidence>
<evidence type="ECO:0000313" key="3">
    <source>
        <dbReference type="EMBL" id="MFC0547771.1"/>
    </source>
</evidence>
<feature type="domain" description="PLL-like beta propeller" evidence="2">
    <location>
        <begin position="327"/>
        <end position="557"/>
    </location>
</feature>
<keyword evidence="4" id="KW-1185">Reference proteome</keyword>
<sequence length="667" mass="70566">MTLVTSLVAVMPPAVGADAPPRATAFVNVVAHEDDDILFMNPDVVAGIRAGVPTTSIFLTAGENAFNGSTSGDPASPYCPKLPDDGTNHFGDLSRERYAQCRQRASQAAYAQMAGVDNVWDGALIDVTGGGFAEQYTLRGKPSIKLVFLDLPEDGDSANCCSLYHLYFGDQANFVAHTLVPTNGLTTQSYSYDRAHMINALVALYGMFAPTAVRVQDTNPDARVQIGEWIFHDHTDHVVAARLATEALRNYTQQTGYNRISLEEFRDYNIAWAPVNLTPAARADKNATFQAYKPLDPASWEVNGELYTDLPNRMYYRWPTGTNWVGHDQDGRLEAFAVRGGRLLNWSQTSTGTWTGPVDRGTPGGPLEPGLAVASEHDGRLSVFGRRADTAAIVELSQTAPNGAWATSWTSLGNPNAGDAAGEQQVGTPIVAKNGDGRLEIFIRNGGGGVSTSFQQSGSWAFSGWYDMHGSDIQEDPAAVTTNSGRIELFASTKTKMLHWYQPSPNNGFNVDSSFPSAVPASGPTVSVNQDGRLQVFYRQADSASVAVSVQAVVDAWWQQTPVVLGGQAGVGPPALVTAPAGTDGRVLAFTRNGAGGVSSTRQTAANGAFGSWIDLGGFFVGSPTAAVDSSGAVVLLSMGAGGQLAVNKQTAAVGDGPFGGWQLIGS</sequence>
<dbReference type="SUPFAM" id="SSF102588">
    <property type="entry name" value="LmbE-like"/>
    <property type="match status" value="1"/>
</dbReference>
<dbReference type="RefSeq" id="WP_273938376.1">
    <property type="nucleotide sequence ID" value="NZ_CP097263.1"/>
</dbReference>
<name>A0ABV6N6X0_9PSEU</name>
<evidence type="ECO:0000313" key="4">
    <source>
        <dbReference type="Proteomes" id="UP001589810"/>
    </source>
</evidence>
<accession>A0ABV6N6X0</accession>
<dbReference type="InterPro" id="IPR003737">
    <property type="entry name" value="GlcNAc_PI_deacetylase-related"/>
</dbReference>
<dbReference type="SUPFAM" id="SSF89372">
    <property type="entry name" value="Fucose-specific lectin"/>
    <property type="match status" value="2"/>
</dbReference>